<proteinExistence type="inferred from homology"/>
<evidence type="ECO:0000259" key="3">
    <source>
        <dbReference type="Pfam" id="PF08212"/>
    </source>
</evidence>
<protein>
    <submittedName>
        <fullName evidence="5">Apolipoprotein D</fullName>
    </submittedName>
</protein>
<keyword evidence="2" id="KW-0732">Signal</keyword>
<gene>
    <name evidence="5" type="primary">LOC108678389</name>
</gene>
<dbReference type="Gene3D" id="2.40.128.20">
    <property type="match status" value="1"/>
</dbReference>
<evidence type="ECO:0000256" key="2">
    <source>
        <dbReference type="PIRNR" id="PIRNR036893"/>
    </source>
</evidence>
<evidence type="ECO:0000313" key="5">
    <source>
        <dbReference type="RefSeq" id="XP_018022294.1"/>
    </source>
</evidence>
<evidence type="ECO:0000256" key="1">
    <source>
        <dbReference type="ARBA" id="ARBA00006889"/>
    </source>
</evidence>
<dbReference type="GO" id="GO:0005737">
    <property type="term" value="C:cytoplasm"/>
    <property type="evidence" value="ECO:0007669"/>
    <property type="project" value="TreeGrafter"/>
</dbReference>
<dbReference type="GO" id="GO:0006629">
    <property type="term" value="P:lipid metabolic process"/>
    <property type="evidence" value="ECO:0007669"/>
    <property type="project" value="TreeGrafter"/>
</dbReference>
<dbReference type="InterPro" id="IPR022271">
    <property type="entry name" value="Lipocalin_ApoD"/>
</dbReference>
<reference evidence="5" key="1">
    <citation type="submission" date="2025-08" db="UniProtKB">
        <authorList>
            <consortium name="RefSeq"/>
        </authorList>
    </citation>
    <scope>IDENTIFICATION</scope>
    <source>
        <tissue evidence="5">Whole organism</tissue>
    </source>
</reference>
<dbReference type="GO" id="GO:0000302">
    <property type="term" value="P:response to reactive oxygen species"/>
    <property type="evidence" value="ECO:0007669"/>
    <property type="project" value="TreeGrafter"/>
</dbReference>
<organism evidence="4 5">
    <name type="scientific">Hyalella azteca</name>
    <name type="common">Amphipod</name>
    <dbReference type="NCBI Taxonomy" id="294128"/>
    <lineage>
        <taxon>Eukaryota</taxon>
        <taxon>Metazoa</taxon>
        <taxon>Ecdysozoa</taxon>
        <taxon>Arthropoda</taxon>
        <taxon>Crustacea</taxon>
        <taxon>Multicrustacea</taxon>
        <taxon>Malacostraca</taxon>
        <taxon>Eumalacostraca</taxon>
        <taxon>Peracarida</taxon>
        <taxon>Amphipoda</taxon>
        <taxon>Senticaudata</taxon>
        <taxon>Talitrida</taxon>
        <taxon>Talitroidea</taxon>
        <taxon>Hyalellidae</taxon>
        <taxon>Hyalella</taxon>
    </lineage>
</organism>
<dbReference type="InterPro" id="IPR012674">
    <property type="entry name" value="Calycin"/>
</dbReference>
<feature type="chain" id="PRO_5034451163" evidence="2">
    <location>
        <begin position="26"/>
        <end position="197"/>
    </location>
</feature>
<dbReference type="RefSeq" id="XP_018022294.1">
    <property type="nucleotide sequence ID" value="XM_018166805.2"/>
</dbReference>
<dbReference type="AlphaFoldDB" id="A0A8B7P801"/>
<feature type="signal peptide" evidence="2">
    <location>
        <begin position="1"/>
        <end position="25"/>
    </location>
</feature>
<dbReference type="PANTHER" id="PTHR10612:SF34">
    <property type="entry name" value="APOLIPOPROTEIN D"/>
    <property type="match status" value="1"/>
</dbReference>
<dbReference type="PANTHER" id="PTHR10612">
    <property type="entry name" value="APOLIPOPROTEIN D"/>
    <property type="match status" value="1"/>
</dbReference>
<sequence>MAMHQTGRVIGALVATLMSLASVNGTVFLGSCPNQPVATSFDTTSFVGDWYEYSSYVGLGQVAFRCPKEKYSIIIPGRFNVEQERIILGVKNTVKGQMKFADPKNLEAKLSISFVEGAFDGRWTEVTPPNYNVLKADPAFIIVWDCTNLVAIHFPTLRILTRQPNPPQFVIDEIYKELEDRGISTGLLLKNSLDDCS</sequence>
<dbReference type="Pfam" id="PF08212">
    <property type="entry name" value="Lipocalin_2"/>
    <property type="match status" value="1"/>
</dbReference>
<accession>A0A8B7P801</accession>
<name>A0A8B7P801_HYAAZ</name>
<feature type="domain" description="Lipocalin/cytosolic fatty-acid binding" evidence="3">
    <location>
        <begin position="42"/>
        <end position="186"/>
    </location>
</feature>
<dbReference type="GeneID" id="108678389"/>
<keyword evidence="4" id="KW-1185">Reference proteome</keyword>
<dbReference type="InterPro" id="IPR000566">
    <property type="entry name" value="Lipocln_cytosolic_FA-bd_dom"/>
</dbReference>
<evidence type="ECO:0000313" key="4">
    <source>
        <dbReference type="Proteomes" id="UP000694843"/>
    </source>
</evidence>
<dbReference type="KEGG" id="hazt:108678389"/>
<dbReference type="Proteomes" id="UP000694843">
    <property type="component" value="Unplaced"/>
</dbReference>
<dbReference type="PIRSF" id="PIRSF036893">
    <property type="entry name" value="Lipocalin_ApoD"/>
    <property type="match status" value="1"/>
</dbReference>
<comment type="similarity">
    <text evidence="1 2">Belongs to the calycin superfamily. Lipocalin family.</text>
</comment>
<dbReference type="SUPFAM" id="SSF50814">
    <property type="entry name" value="Lipocalins"/>
    <property type="match status" value="1"/>
</dbReference>